<dbReference type="InterPro" id="IPR050517">
    <property type="entry name" value="DDR_Repair_Kinase"/>
</dbReference>
<feature type="non-terminal residue" evidence="3">
    <location>
        <position position="1"/>
    </location>
</feature>
<dbReference type="GO" id="GO:0016242">
    <property type="term" value="P:negative regulation of macroautophagy"/>
    <property type="evidence" value="ECO:0007669"/>
    <property type="project" value="TreeGrafter"/>
</dbReference>
<feature type="region of interest" description="Disordered" evidence="1">
    <location>
        <begin position="1"/>
        <end position="39"/>
    </location>
</feature>
<name>A0AAD3DP34_9CHLO</name>
<sequence>HGGRDALGGGGGGGGMGGGGGVLGDLGHMPSPPRREAREKELKEAFVQLGDANEVLNTRAVEVMKRMSDKLMGRDYAPELAAGGGGGGGGLQEADSVAAQVQRLIHMAVNHENLCQSYIGWCPFW</sequence>
<dbReference type="InterPro" id="IPR003152">
    <property type="entry name" value="FATC_dom"/>
</dbReference>
<proteinExistence type="predicted"/>
<dbReference type="SMART" id="SM01343">
    <property type="entry name" value="FATC"/>
    <property type="match status" value="1"/>
</dbReference>
<dbReference type="EMBL" id="BMAR01000010">
    <property type="protein sequence ID" value="GFR45446.1"/>
    <property type="molecule type" value="Genomic_DNA"/>
</dbReference>
<feature type="compositionally biased region" description="Gly residues" evidence="1">
    <location>
        <begin position="1"/>
        <end position="24"/>
    </location>
</feature>
<dbReference type="GO" id="GO:0031931">
    <property type="term" value="C:TORC1 complex"/>
    <property type="evidence" value="ECO:0007669"/>
    <property type="project" value="TreeGrafter"/>
</dbReference>
<dbReference type="GO" id="GO:0005737">
    <property type="term" value="C:cytoplasm"/>
    <property type="evidence" value="ECO:0007669"/>
    <property type="project" value="TreeGrafter"/>
</dbReference>
<dbReference type="PANTHER" id="PTHR11139:SF9">
    <property type="entry name" value="SERINE_THREONINE-PROTEIN KINASE MTOR"/>
    <property type="match status" value="1"/>
</dbReference>
<dbReference type="Pfam" id="PF02260">
    <property type="entry name" value="FATC"/>
    <property type="match status" value="1"/>
</dbReference>
<accession>A0AAD3DP34</accession>
<dbReference type="PANTHER" id="PTHR11139">
    <property type="entry name" value="ATAXIA TELANGIECTASIA MUTATED ATM -RELATED"/>
    <property type="match status" value="1"/>
</dbReference>
<evidence type="ECO:0000313" key="4">
    <source>
        <dbReference type="Proteomes" id="UP001054857"/>
    </source>
</evidence>
<gene>
    <name evidence="3" type="ORF">Agub_g6842</name>
</gene>
<feature type="domain" description="FATC" evidence="2">
    <location>
        <begin position="93"/>
        <end position="125"/>
    </location>
</feature>
<evidence type="ECO:0000256" key="1">
    <source>
        <dbReference type="SAM" id="MobiDB-lite"/>
    </source>
</evidence>
<dbReference type="GO" id="GO:0005634">
    <property type="term" value="C:nucleus"/>
    <property type="evidence" value="ECO:0007669"/>
    <property type="project" value="TreeGrafter"/>
</dbReference>
<evidence type="ECO:0000313" key="3">
    <source>
        <dbReference type="EMBL" id="GFR45446.1"/>
    </source>
</evidence>
<organism evidence="3 4">
    <name type="scientific">Astrephomene gubernaculifera</name>
    <dbReference type="NCBI Taxonomy" id="47775"/>
    <lineage>
        <taxon>Eukaryota</taxon>
        <taxon>Viridiplantae</taxon>
        <taxon>Chlorophyta</taxon>
        <taxon>core chlorophytes</taxon>
        <taxon>Chlorophyceae</taxon>
        <taxon>CS clade</taxon>
        <taxon>Chlamydomonadales</taxon>
        <taxon>Astrephomenaceae</taxon>
        <taxon>Astrephomene</taxon>
    </lineage>
</organism>
<dbReference type="GO" id="GO:0004674">
    <property type="term" value="F:protein serine/threonine kinase activity"/>
    <property type="evidence" value="ECO:0007669"/>
    <property type="project" value="TreeGrafter"/>
</dbReference>
<dbReference type="PROSITE" id="PS51190">
    <property type="entry name" value="FATC"/>
    <property type="match status" value="1"/>
</dbReference>
<comment type="caution">
    <text evidence="3">The sequence shown here is derived from an EMBL/GenBank/DDBJ whole genome shotgun (WGS) entry which is preliminary data.</text>
</comment>
<keyword evidence="4" id="KW-1185">Reference proteome</keyword>
<dbReference type="Proteomes" id="UP001054857">
    <property type="component" value="Unassembled WGS sequence"/>
</dbReference>
<dbReference type="GO" id="GO:0031932">
    <property type="term" value="C:TORC2 complex"/>
    <property type="evidence" value="ECO:0007669"/>
    <property type="project" value="TreeGrafter"/>
</dbReference>
<dbReference type="AlphaFoldDB" id="A0AAD3DP34"/>
<reference evidence="3 4" key="1">
    <citation type="journal article" date="2021" name="Sci. Rep.">
        <title>Genome sequencing of the multicellular alga Astrephomene provides insights into convergent evolution of germ-soma differentiation.</title>
        <authorList>
            <person name="Yamashita S."/>
            <person name="Yamamoto K."/>
            <person name="Matsuzaki R."/>
            <person name="Suzuki S."/>
            <person name="Yamaguchi H."/>
            <person name="Hirooka S."/>
            <person name="Minakuchi Y."/>
            <person name="Miyagishima S."/>
            <person name="Kawachi M."/>
            <person name="Toyoda A."/>
            <person name="Nozaki H."/>
        </authorList>
    </citation>
    <scope>NUCLEOTIDE SEQUENCE [LARGE SCALE GENOMIC DNA]</scope>
    <source>
        <strain evidence="3 4">NIES-4017</strain>
    </source>
</reference>
<protein>
    <recommendedName>
        <fullName evidence="2">FATC domain-containing protein</fullName>
    </recommendedName>
</protein>
<dbReference type="GO" id="GO:0031929">
    <property type="term" value="P:TOR signaling"/>
    <property type="evidence" value="ECO:0007669"/>
    <property type="project" value="TreeGrafter"/>
</dbReference>
<evidence type="ECO:0000259" key="2">
    <source>
        <dbReference type="PROSITE" id="PS51190"/>
    </source>
</evidence>